<evidence type="ECO:0000256" key="1">
    <source>
        <dbReference type="SAM" id="MobiDB-lite"/>
    </source>
</evidence>
<dbReference type="Pfam" id="PF03140">
    <property type="entry name" value="DUF247"/>
    <property type="match status" value="1"/>
</dbReference>
<dbReference type="PANTHER" id="PTHR31170:SF25">
    <property type="entry name" value="BNAA09G04570D PROTEIN"/>
    <property type="match status" value="1"/>
</dbReference>
<dbReference type="Proteomes" id="UP000834106">
    <property type="component" value="Chromosome 17"/>
</dbReference>
<keyword evidence="2" id="KW-0472">Membrane</keyword>
<sequence>MTTVGATEKSAEIPQICTKSQESSDNTTEGRDEWLISIENHVEDATEKPQIEKVPSLMRVIESNKGCYDPQVVSIGPYHHGKPELKAFEKLKIPIALKFWHACEKKVPIKQIYEAVAREGKSALECYAYEKDSTGFDDYKLFNRMMFLDACFVLHFLSTFLEDKEQNEVDQRLVTDLKGEEQNEVTEIVVKSLYSVLRDLLLLENQIPFLVLEVLLEFRFERETDQTSCIQKFLDRYILMPAEENSCTNDVKKFLAQMKECCTKSGQEMTKWKLDLDSSPPHLLHLVREQLISPFMHESQNKNTFVKRQSYRSLTELKSTGIHFKPSQTGNLTDVEFKSRLIYSTLTLPSIVIDDRTKSLFLNLVAYEKCPHGPSDLHITSYICLMDSLIDHPDDVKELRKKTILVNYLGSDEQLAKLFVEISQDLIPHPHAYANVMYQIQNHCQKKLPAWVQSCMVEEWMHKYFSSPWAFLAVLGAIIALLLTAVQTYFTIFPRKT</sequence>
<evidence type="ECO:0000313" key="3">
    <source>
        <dbReference type="EMBL" id="CAI9779529.1"/>
    </source>
</evidence>
<keyword evidence="4" id="KW-1185">Reference proteome</keyword>
<proteinExistence type="predicted"/>
<feature type="region of interest" description="Disordered" evidence="1">
    <location>
        <begin position="1"/>
        <end position="30"/>
    </location>
</feature>
<protein>
    <submittedName>
        <fullName evidence="3">Uncharacterized protein</fullName>
    </submittedName>
</protein>
<name>A0AAD2E6X0_9LAMI</name>
<dbReference type="PANTHER" id="PTHR31170">
    <property type="entry name" value="BNAC04G53230D PROTEIN"/>
    <property type="match status" value="1"/>
</dbReference>
<feature type="compositionally biased region" description="Polar residues" evidence="1">
    <location>
        <begin position="17"/>
        <end position="27"/>
    </location>
</feature>
<accession>A0AAD2E6X0</accession>
<keyword evidence="2" id="KW-0812">Transmembrane</keyword>
<feature type="transmembrane region" description="Helical" evidence="2">
    <location>
        <begin position="469"/>
        <end position="492"/>
    </location>
</feature>
<dbReference type="AlphaFoldDB" id="A0AAD2E6X0"/>
<gene>
    <name evidence="3" type="ORF">FPE_LOCUS26959</name>
</gene>
<keyword evidence="2" id="KW-1133">Transmembrane helix</keyword>
<organism evidence="3 4">
    <name type="scientific">Fraxinus pennsylvanica</name>
    <dbReference type="NCBI Taxonomy" id="56036"/>
    <lineage>
        <taxon>Eukaryota</taxon>
        <taxon>Viridiplantae</taxon>
        <taxon>Streptophyta</taxon>
        <taxon>Embryophyta</taxon>
        <taxon>Tracheophyta</taxon>
        <taxon>Spermatophyta</taxon>
        <taxon>Magnoliopsida</taxon>
        <taxon>eudicotyledons</taxon>
        <taxon>Gunneridae</taxon>
        <taxon>Pentapetalae</taxon>
        <taxon>asterids</taxon>
        <taxon>lamiids</taxon>
        <taxon>Lamiales</taxon>
        <taxon>Oleaceae</taxon>
        <taxon>Oleeae</taxon>
        <taxon>Fraxinus</taxon>
    </lineage>
</organism>
<evidence type="ECO:0000313" key="4">
    <source>
        <dbReference type="Proteomes" id="UP000834106"/>
    </source>
</evidence>
<reference evidence="3" key="1">
    <citation type="submission" date="2023-05" db="EMBL/GenBank/DDBJ databases">
        <authorList>
            <person name="Huff M."/>
        </authorList>
    </citation>
    <scope>NUCLEOTIDE SEQUENCE</scope>
</reference>
<evidence type="ECO:0000256" key="2">
    <source>
        <dbReference type="SAM" id="Phobius"/>
    </source>
</evidence>
<dbReference type="InterPro" id="IPR004158">
    <property type="entry name" value="DUF247_pln"/>
</dbReference>
<dbReference type="EMBL" id="OU503052">
    <property type="protein sequence ID" value="CAI9779529.1"/>
    <property type="molecule type" value="Genomic_DNA"/>
</dbReference>